<evidence type="ECO:0000256" key="4">
    <source>
        <dbReference type="ARBA" id="ARBA00023136"/>
    </source>
</evidence>
<keyword evidence="3 6" id="KW-1133">Transmembrane helix</keyword>
<proteinExistence type="predicted"/>
<comment type="subcellular location">
    <subcellularLocation>
        <location evidence="1">Membrane</location>
        <topology evidence="1">Multi-pass membrane protein</topology>
    </subcellularLocation>
</comment>
<dbReference type="InterPro" id="IPR040327">
    <property type="entry name" value="At5g14285-like"/>
</dbReference>
<evidence type="ECO:0000313" key="9">
    <source>
        <dbReference type="Proteomes" id="UP001497512"/>
    </source>
</evidence>
<feature type="domain" description="TLC" evidence="7">
    <location>
        <begin position="36"/>
        <end position="225"/>
    </location>
</feature>
<feature type="transmembrane region" description="Helical" evidence="6">
    <location>
        <begin position="172"/>
        <end position="195"/>
    </location>
</feature>
<dbReference type="PANTHER" id="PTHR31766">
    <property type="entry name" value="GLABROUS1 ENHANCER-BINDING PROTEIN-LIKE 2"/>
    <property type="match status" value="1"/>
</dbReference>
<evidence type="ECO:0000313" key="8">
    <source>
        <dbReference type="EMBL" id="CAK9226818.1"/>
    </source>
</evidence>
<reference evidence="8" key="1">
    <citation type="submission" date="2024-02" db="EMBL/GenBank/DDBJ databases">
        <authorList>
            <consortium name="ELIXIR-Norway"/>
            <consortium name="Elixir Norway"/>
        </authorList>
    </citation>
    <scope>NUCLEOTIDE SEQUENCE</scope>
</reference>
<feature type="transmembrane region" description="Helical" evidence="6">
    <location>
        <begin position="7"/>
        <end position="26"/>
    </location>
</feature>
<dbReference type="InterPro" id="IPR006634">
    <property type="entry name" value="TLC-dom"/>
</dbReference>
<gene>
    <name evidence="8" type="ORF">CSSPTR1EN2_LOCUS18429</name>
</gene>
<evidence type="ECO:0000256" key="5">
    <source>
        <dbReference type="PROSITE-ProRule" id="PRU00205"/>
    </source>
</evidence>
<feature type="transmembrane region" description="Helical" evidence="6">
    <location>
        <begin position="104"/>
        <end position="124"/>
    </location>
</feature>
<dbReference type="Proteomes" id="UP001497512">
    <property type="component" value="Chromosome 5"/>
</dbReference>
<feature type="transmembrane region" description="Helical" evidence="6">
    <location>
        <begin position="207"/>
        <end position="231"/>
    </location>
</feature>
<evidence type="ECO:0000256" key="2">
    <source>
        <dbReference type="ARBA" id="ARBA00022692"/>
    </source>
</evidence>
<dbReference type="PANTHER" id="PTHR31766:SF2">
    <property type="entry name" value="GLABROUS1 ENHANCER-BINDING PROTEIN-LIKE 2"/>
    <property type="match status" value="1"/>
</dbReference>
<keyword evidence="2 5" id="KW-0812">Transmembrane</keyword>
<feature type="transmembrane region" description="Helical" evidence="6">
    <location>
        <begin position="81"/>
        <end position="98"/>
    </location>
</feature>
<sequence>MGFLAENWILFSSILMFGVVYLYGYFNVFNKVWKGRARYDAASCGISMVHGLVVAVLACYDIFGGNDHQLDAPNTHFQNGIMEYSMAYFIVDLIYYFVTASDDYLFIVHHFATLTYMFSCHYFTHHGAFSVMYLIAAGELTSPVQNIWTLARMARGESPTAKKIYTNLSPFFTVYFTVVRGIFGPYLIWKLAAFYLTGQADAVVPRWLAYCWMFKVAFGIFGSVVWVYKLWVGLLKFYSKKGTKRSSVTGTPEQLKTD</sequence>
<dbReference type="Pfam" id="PF03798">
    <property type="entry name" value="TRAM_LAG1_CLN8"/>
    <property type="match status" value="1"/>
</dbReference>
<name>A0ABP0UPJ5_9BRYO</name>
<dbReference type="EMBL" id="OZ019897">
    <property type="protein sequence ID" value="CAK9226818.1"/>
    <property type="molecule type" value="Genomic_DNA"/>
</dbReference>
<evidence type="ECO:0000256" key="1">
    <source>
        <dbReference type="ARBA" id="ARBA00004141"/>
    </source>
</evidence>
<protein>
    <recommendedName>
        <fullName evidence="7">TLC domain-containing protein</fullName>
    </recommendedName>
</protein>
<evidence type="ECO:0000256" key="3">
    <source>
        <dbReference type="ARBA" id="ARBA00022989"/>
    </source>
</evidence>
<dbReference type="PROSITE" id="PS50922">
    <property type="entry name" value="TLC"/>
    <property type="match status" value="1"/>
</dbReference>
<evidence type="ECO:0000256" key="6">
    <source>
        <dbReference type="SAM" id="Phobius"/>
    </source>
</evidence>
<keyword evidence="4 5" id="KW-0472">Membrane</keyword>
<evidence type="ECO:0000259" key="7">
    <source>
        <dbReference type="PROSITE" id="PS50922"/>
    </source>
</evidence>
<organism evidence="8 9">
    <name type="scientific">Sphagnum troendelagicum</name>
    <dbReference type="NCBI Taxonomy" id="128251"/>
    <lineage>
        <taxon>Eukaryota</taxon>
        <taxon>Viridiplantae</taxon>
        <taxon>Streptophyta</taxon>
        <taxon>Embryophyta</taxon>
        <taxon>Bryophyta</taxon>
        <taxon>Sphagnophytina</taxon>
        <taxon>Sphagnopsida</taxon>
        <taxon>Sphagnales</taxon>
        <taxon>Sphagnaceae</taxon>
        <taxon>Sphagnum</taxon>
    </lineage>
</organism>
<dbReference type="SMART" id="SM00724">
    <property type="entry name" value="TLC"/>
    <property type="match status" value="1"/>
</dbReference>
<keyword evidence="9" id="KW-1185">Reference proteome</keyword>
<accession>A0ABP0UPJ5</accession>
<feature type="transmembrane region" description="Helical" evidence="6">
    <location>
        <begin position="38"/>
        <end position="60"/>
    </location>
</feature>